<dbReference type="PANTHER" id="PTHR42734">
    <property type="entry name" value="METAL TRANSPORT SYSTEM ATP-BINDING PROTEIN TM_0124-RELATED"/>
    <property type="match status" value="1"/>
</dbReference>
<sequence>MRVEVRGASLGFGKRIVFEGLDADFPDGKVTALVGPSGSGKSSLLAAMAGYINLKAGTITGVDERGSVPLDASMVAWVPQGSNALGGRTALENVMIGSLADGARWSQAKRDALHALDQVGLSDLAHKVARSLSGGELQRVNFARALATHKPLVFADEPSASLDATNTRRVAELLFELRSRATIIVATHDPLLVEAAEHEINLRQDVLHAA</sequence>
<dbReference type="InterPro" id="IPR017871">
    <property type="entry name" value="ABC_transporter-like_CS"/>
</dbReference>
<dbReference type="Gene3D" id="3.40.50.300">
    <property type="entry name" value="P-loop containing nucleotide triphosphate hydrolases"/>
    <property type="match status" value="1"/>
</dbReference>
<dbReference type="PANTHER" id="PTHR42734:SF5">
    <property type="entry name" value="IRON TRANSPORT SYSTEM ATP-BINDING PROTEIN HI_0361-RELATED"/>
    <property type="match status" value="1"/>
</dbReference>
<keyword evidence="2" id="KW-0813">Transport</keyword>
<keyword evidence="4 6" id="KW-0067">ATP-binding</keyword>
<dbReference type="Proteomes" id="UP000316181">
    <property type="component" value="Unassembled WGS sequence"/>
</dbReference>
<evidence type="ECO:0000313" key="6">
    <source>
        <dbReference type="EMBL" id="TQK76532.1"/>
    </source>
</evidence>
<dbReference type="InterPro" id="IPR003593">
    <property type="entry name" value="AAA+_ATPase"/>
</dbReference>
<evidence type="ECO:0000256" key="3">
    <source>
        <dbReference type="ARBA" id="ARBA00022741"/>
    </source>
</evidence>
<dbReference type="AlphaFoldDB" id="A0A542SPL2"/>
<dbReference type="OrthoDB" id="4425833at2"/>
<dbReference type="InterPro" id="IPR003439">
    <property type="entry name" value="ABC_transporter-like_ATP-bd"/>
</dbReference>
<dbReference type="EMBL" id="VFNV01000001">
    <property type="protein sequence ID" value="TQK76532.1"/>
    <property type="molecule type" value="Genomic_DNA"/>
</dbReference>
<feature type="domain" description="ABC transporter" evidence="5">
    <location>
        <begin position="3"/>
        <end position="210"/>
    </location>
</feature>
<comment type="similarity">
    <text evidence="1">Belongs to the ABC transporter superfamily.</text>
</comment>
<evidence type="ECO:0000259" key="5">
    <source>
        <dbReference type="PROSITE" id="PS50893"/>
    </source>
</evidence>
<evidence type="ECO:0000313" key="7">
    <source>
        <dbReference type="Proteomes" id="UP000316181"/>
    </source>
</evidence>
<dbReference type="SMART" id="SM00382">
    <property type="entry name" value="AAA"/>
    <property type="match status" value="1"/>
</dbReference>
<dbReference type="InterPro" id="IPR027417">
    <property type="entry name" value="P-loop_NTPase"/>
</dbReference>
<gene>
    <name evidence="6" type="ORF">FB389_1211</name>
</gene>
<keyword evidence="3" id="KW-0547">Nucleotide-binding</keyword>
<dbReference type="Pfam" id="PF00005">
    <property type="entry name" value="ABC_tran"/>
    <property type="match status" value="1"/>
</dbReference>
<reference evidence="6 7" key="1">
    <citation type="submission" date="2019-06" db="EMBL/GenBank/DDBJ databases">
        <title>Sequencing the genomes of 1000 actinobacteria strains.</title>
        <authorList>
            <person name="Klenk H.-P."/>
        </authorList>
    </citation>
    <scope>NUCLEOTIDE SEQUENCE [LARGE SCALE GENOMIC DNA]</scope>
    <source>
        <strain evidence="6 7">DSM 10596</strain>
    </source>
</reference>
<dbReference type="PROSITE" id="PS00211">
    <property type="entry name" value="ABC_TRANSPORTER_1"/>
    <property type="match status" value="1"/>
</dbReference>
<dbReference type="InterPro" id="IPR050153">
    <property type="entry name" value="Metal_Ion_Import_ABC"/>
</dbReference>
<organism evidence="6 7">
    <name type="scientific">Rarobacter incanus</name>
    <dbReference type="NCBI Taxonomy" id="153494"/>
    <lineage>
        <taxon>Bacteria</taxon>
        <taxon>Bacillati</taxon>
        <taxon>Actinomycetota</taxon>
        <taxon>Actinomycetes</taxon>
        <taxon>Micrococcales</taxon>
        <taxon>Rarobacteraceae</taxon>
        <taxon>Rarobacter</taxon>
    </lineage>
</organism>
<dbReference type="SUPFAM" id="SSF52540">
    <property type="entry name" value="P-loop containing nucleoside triphosphate hydrolases"/>
    <property type="match status" value="1"/>
</dbReference>
<evidence type="ECO:0000256" key="1">
    <source>
        <dbReference type="ARBA" id="ARBA00005417"/>
    </source>
</evidence>
<dbReference type="GO" id="GO:0016887">
    <property type="term" value="F:ATP hydrolysis activity"/>
    <property type="evidence" value="ECO:0007669"/>
    <property type="project" value="InterPro"/>
</dbReference>
<keyword evidence="7" id="KW-1185">Reference proteome</keyword>
<evidence type="ECO:0000256" key="2">
    <source>
        <dbReference type="ARBA" id="ARBA00022448"/>
    </source>
</evidence>
<dbReference type="PROSITE" id="PS50893">
    <property type="entry name" value="ABC_TRANSPORTER_2"/>
    <property type="match status" value="1"/>
</dbReference>
<accession>A0A542SPL2</accession>
<proteinExistence type="inferred from homology"/>
<name>A0A542SPL2_9MICO</name>
<protein>
    <submittedName>
        <fullName evidence="6">Putative ABC transport system ATP-binding protein/putative hydroxymethylpyrimidine transport system ATP-binding protein</fullName>
    </submittedName>
</protein>
<evidence type="ECO:0000256" key="4">
    <source>
        <dbReference type="ARBA" id="ARBA00022840"/>
    </source>
</evidence>
<dbReference type="GO" id="GO:0005524">
    <property type="term" value="F:ATP binding"/>
    <property type="evidence" value="ECO:0007669"/>
    <property type="project" value="UniProtKB-KW"/>
</dbReference>
<dbReference type="RefSeq" id="WP_142111856.1">
    <property type="nucleotide sequence ID" value="NZ_BAAATB010000002.1"/>
</dbReference>
<comment type="caution">
    <text evidence="6">The sequence shown here is derived from an EMBL/GenBank/DDBJ whole genome shotgun (WGS) entry which is preliminary data.</text>
</comment>